<evidence type="ECO:0000313" key="2">
    <source>
        <dbReference type="Proteomes" id="UP000093757"/>
    </source>
</evidence>
<evidence type="ECO:0000313" key="1">
    <source>
        <dbReference type="EMBL" id="OBR98098.1"/>
    </source>
</evidence>
<organism evidence="1 2">
    <name type="scientific">Mycobacterium gordonae</name>
    <dbReference type="NCBI Taxonomy" id="1778"/>
    <lineage>
        <taxon>Bacteria</taxon>
        <taxon>Bacillati</taxon>
        <taxon>Actinomycetota</taxon>
        <taxon>Actinomycetes</taxon>
        <taxon>Mycobacteriales</taxon>
        <taxon>Mycobacteriaceae</taxon>
        <taxon>Mycobacterium</taxon>
    </lineage>
</organism>
<dbReference type="Proteomes" id="UP000093757">
    <property type="component" value="Unassembled WGS sequence"/>
</dbReference>
<comment type="caution">
    <text evidence="1">The sequence shown here is derived from an EMBL/GenBank/DDBJ whole genome shotgun (WGS) entry which is preliminary data.</text>
</comment>
<reference evidence="1 2" key="1">
    <citation type="submission" date="2016-06" db="EMBL/GenBank/DDBJ databases">
        <authorList>
            <person name="Kjaerup R.B."/>
            <person name="Dalgaard T.S."/>
            <person name="Juul-Madsen H.R."/>
        </authorList>
    </citation>
    <scope>NUCLEOTIDE SEQUENCE [LARGE SCALE GENOMIC DNA]</scope>
    <source>
        <strain evidence="1 2">1245752.6</strain>
    </source>
</reference>
<name>A0A1A6B778_MYCGO</name>
<sequence>MVCVAESLAVKVPDDVDPAVLVSVIFPYMTAYQPIHRAAKARPVATNSSMSGLKVTGCSDYLLVSGDQSGVGGLIDPSLLVSADEVAASHCSRDALASSTPEIKDR</sequence>
<protein>
    <submittedName>
        <fullName evidence="1">Uncharacterized protein</fullName>
    </submittedName>
</protein>
<dbReference type="EMBL" id="MAEM01000547">
    <property type="protein sequence ID" value="OBR98098.1"/>
    <property type="molecule type" value="Genomic_DNA"/>
</dbReference>
<gene>
    <name evidence="1" type="ORF">A9W98_04010</name>
</gene>
<accession>A0A1A6B778</accession>
<dbReference type="Gene3D" id="3.90.180.10">
    <property type="entry name" value="Medium-chain alcohol dehydrogenases, catalytic domain"/>
    <property type="match status" value="1"/>
</dbReference>
<proteinExistence type="predicted"/>
<dbReference type="AlphaFoldDB" id="A0A1A6B778"/>
<dbReference type="Gene3D" id="3.40.50.720">
    <property type="entry name" value="NAD(P)-binding Rossmann-like Domain"/>
    <property type="match status" value="1"/>
</dbReference>